<dbReference type="OrthoDB" id="10264920at2759"/>
<feature type="compositionally biased region" description="Basic and acidic residues" evidence="6">
    <location>
        <begin position="176"/>
        <end position="190"/>
    </location>
</feature>
<feature type="region of interest" description="Disordered" evidence="6">
    <location>
        <begin position="136"/>
        <end position="199"/>
    </location>
</feature>
<reference evidence="8 9" key="1">
    <citation type="journal article" date="2017" name="PLoS Biol.">
        <title>The sea cucumber genome provides insights into morphological evolution and visceral regeneration.</title>
        <authorList>
            <person name="Zhang X."/>
            <person name="Sun L."/>
            <person name="Yuan J."/>
            <person name="Sun Y."/>
            <person name="Gao Y."/>
            <person name="Zhang L."/>
            <person name="Li S."/>
            <person name="Dai H."/>
            <person name="Hamel J.F."/>
            <person name="Liu C."/>
            <person name="Yu Y."/>
            <person name="Liu S."/>
            <person name="Lin W."/>
            <person name="Guo K."/>
            <person name="Jin S."/>
            <person name="Xu P."/>
            <person name="Storey K.B."/>
            <person name="Huan P."/>
            <person name="Zhang T."/>
            <person name="Zhou Y."/>
            <person name="Zhang J."/>
            <person name="Lin C."/>
            <person name="Li X."/>
            <person name="Xing L."/>
            <person name="Huo D."/>
            <person name="Sun M."/>
            <person name="Wang L."/>
            <person name="Mercier A."/>
            <person name="Li F."/>
            <person name="Yang H."/>
            <person name="Xiang J."/>
        </authorList>
    </citation>
    <scope>NUCLEOTIDE SEQUENCE [LARGE SCALE GENOMIC DNA]</scope>
    <source>
        <strain evidence="8">Shaxun</strain>
        <tissue evidence="8">Muscle</tissue>
    </source>
</reference>
<feature type="domain" description="Enkurin" evidence="7">
    <location>
        <begin position="173"/>
        <end position="234"/>
    </location>
</feature>
<evidence type="ECO:0000256" key="6">
    <source>
        <dbReference type="SAM" id="MobiDB-lite"/>
    </source>
</evidence>
<evidence type="ECO:0000313" key="8">
    <source>
        <dbReference type="EMBL" id="PIK40346.1"/>
    </source>
</evidence>
<protein>
    <submittedName>
        <fullName evidence="8">Putative enkurin domain-containing protein 1</fullName>
    </submittedName>
</protein>
<name>A0A2G8JX59_STIJA</name>
<dbReference type="PANTHER" id="PTHR21490:SF2">
    <property type="entry name" value="ENKURIN DOMAIN-CONTAINING PROTEIN 1"/>
    <property type="match status" value="1"/>
</dbReference>
<dbReference type="Proteomes" id="UP000230750">
    <property type="component" value="Unassembled WGS sequence"/>
</dbReference>
<dbReference type="PROSITE" id="PS51665">
    <property type="entry name" value="ENKURIN"/>
    <property type="match status" value="1"/>
</dbReference>
<keyword evidence="9" id="KW-1185">Reference proteome</keyword>
<keyword evidence="4" id="KW-0206">Cytoskeleton</keyword>
<evidence type="ECO:0000256" key="4">
    <source>
        <dbReference type="ARBA" id="ARBA00023212"/>
    </source>
</evidence>
<evidence type="ECO:0000256" key="1">
    <source>
        <dbReference type="ARBA" id="ARBA00004138"/>
    </source>
</evidence>
<keyword evidence="5" id="KW-0966">Cell projection</keyword>
<keyword evidence="3" id="KW-0963">Cytoplasm</keyword>
<evidence type="ECO:0000256" key="3">
    <source>
        <dbReference type="ARBA" id="ARBA00022490"/>
    </source>
</evidence>
<dbReference type="Pfam" id="PF13864">
    <property type="entry name" value="Enkurin"/>
    <property type="match status" value="1"/>
</dbReference>
<dbReference type="PANTHER" id="PTHR21490">
    <property type="entry name" value="ENKURIN-RELATED"/>
    <property type="match status" value="1"/>
</dbReference>
<feature type="compositionally biased region" description="Basic and acidic residues" evidence="6">
    <location>
        <begin position="59"/>
        <end position="73"/>
    </location>
</feature>
<evidence type="ECO:0000256" key="2">
    <source>
        <dbReference type="ARBA" id="ARBA00004245"/>
    </source>
</evidence>
<dbReference type="GO" id="GO:0005881">
    <property type="term" value="C:cytoplasmic microtubule"/>
    <property type="evidence" value="ECO:0007669"/>
    <property type="project" value="TreeGrafter"/>
</dbReference>
<accession>A0A2G8JX59</accession>
<organism evidence="8 9">
    <name type="scientific">Stichopus japonicus</name>
    <name type="common">Sea cucumber</name>
    <dbReference type="NCBI Taxonomy" id="307972"/>
    <lineage>
        <taxon>Eukaryota</taxon>
        <taxon>Metazoa</taxon>
        <taxon>Echinodermata</taxon>
        <taxon>Eleutherozoa</taxon>
        <taxon>Echinozoa</taxon>
        <taxon>Holothuroidea</taxon>
        <taxon>Aspidochirotacea</taxon>
        <taxon>Aspidochirotida</taxon>
        <taxon>Stichopodidae</taxon>
        <taxon>Apostichopus</taxon>
    </lineage>
</organism>
<feature type="region of interest" description="Disordered" evidence="6">
    <location>
        <begin position="33"/>
        <end position="116"/>
    </location>
</feature>
<comment type="subcellular location">
    <subcellularLocation>
        <location evidence="1">Cell projection</location>
        <location evidence="1">Cilium</location>
    </subcellularLocation>
    <subcellularLocation>
        <location evidence="2">Cytoplasm</location>
        <location evidence="2">Cytoskeleton</location>
    </subcellularLocation>
</comment>
<dbReference type="InterPro" id="IPR052102">
    <property type="entry name" value="Enkurin_domain-protein"/>
</dbReference>
<dbReference type="EMBL" id="MRZV01001133">
    <property type="protein sequence ID" value="PIK40346.1"/>
    <property type="molecule type" value="Genomic_DNA"/>
</dbReference>
<sequence length="234" mass="26985">METLNRTCGYAFICAEKEEKDFSNENVKKMRQVQALNRRRKKEEELGKQKPVKVLPQSEKYREVPSKVTEKLKHSPPPPRPSSANYLRAHSRTGAMKFRGRSPSPGPRPNSAATEVDVEIPESVNFIAHNARLTKKYRQQRPPSSVALEVTEEKKNQKLKNHKTGEIPNYLKARQKQWEKDEEERIRNTPDPDMPPGHRMMPTDERLKTLQIMAESKSLIYLNTGLYVVVKRAG</sequence>
<dbReference type="GO" id="GO:0005929">
    <property type="term" value="C:cilium"/>
    <property type="evidence" value="ECO:0007669"/>
    <property type="project" value="UniProtKB-SubCell"/>
</dbReference>
<evidence type="ECO:0000256" key="5">
    <source>
        <dbReference type="ARBA" id="ARBA00023273"/>
    </source>
</evidence>
<evidence type="ECO:0000313" key="9">
    <source>
        <dbReference type="Proteomes" id="UP000230750"/>
    </source>
</evidence>
<gene>
    <name evidence="8" type="ORF">BSL78_22814</name>
</gene>
<dbReference type="AlphaFoldDB" id="A0A2G8JX59"/>
<proteinExistence type="predicted"/>
<dbReference type="STRING" id="307972.A0A2G8JX59"/>
<comment type="caution">
    <text evidence="8">The sequence shown here is derived from an EMBL/GenBank/DDBJ whole genome shotgun (WGS) entry which is preliminary data.</text>
</comment>
<evidence type="ECO:0000259" key="7">
    <source>
        <dbReference type="PROSITE" id="PS51665"/>
    </source>
</evidence>
<dbReference type="InterPro" id="IPR027012">
    <property type="entry name" value="Enkurin_dom"/>
</dbReference>